<accession>A0AAD2JIN2</accession>
<protein>
    <recommendedName>
        <fullName evidence="10">Succinate dehydrogenase cytochrome b560 subunit, mitochondrial</fullName>
    </recommendedName>
</protein>
<keyword evidence="4" id="KW-0479">Metal-binding</keyword>
<evidence type="ECO:0000313" key="9">
    <source>
        <dbReference type="Proteomes" id="UP001295423"/>
    </source>
</evidence>
<dbReference type="GO" id="GO:0009055">
    <property type="term" value="F:electron transfer activity"/>
    <property type="evidence" value="ECO:0007669"/>
    <property type="project" value="InterPro"/>
</dbReference>
<keyword evidence="9" id="KW-1185">Reference proteome</keyword>
<evidence type="ECO:0000256" key="7">
    <source>
        <dbReference type="ARBA" id="ARBA00023136"/>
    </source>
</evidence>
<dbReference type="Gene3D" id="1.20.1300.10">
    <property type="entry name" value="Fumarate reductase/succinate dehydrogenase, transmembrane subunit"/>
    <property type="match status" value="1"/>
</dbReference>
<dbReference type="GO" id="GO:0006099">
    <property type="term" value="P:tricarboxylic acid cycle"/>
    <property type="evidence" value="ECO:0007669"/>
    <property type="project" value="InterPro"/>
</dbReference>
<organism evidence="8 9">
    <name type="scientific">Cylindrotheca closterium</name>
    <dbReference type="NCBI Taxonomy" id="2856"/>
    <lineage>
        <taxon>Eukaryota</taxon>
        <taxon>Sar</taxon>
        <taxon>Stramenopiles</taxon>
        <taxon>Ochrophyta</taxon>
        <taxon>Bacillariophyta</taxon>
        <taxon>Bacillariophyceae</taxon>
        <taxon>Bacillariophycidae</taxon>
        <taxon>Bacillariales</taxon>
        <taxon>Bacillariaceae</taxon>
        <taxon>Cylindrotheca</taxon>
    </lineage>
</organism>
<evidence type="ECO:0000256" key="5">
    <source>
        <dbReference type="ARBA" id="ARBA00022989"/>
    </source>
</evidence>
<name>A0AAD2JIN2_9STRA</name>
<evidence type="ECO:0008006" key="10">
    <source>
        <dbReference type="Google" id="ProtNLM"/>
    </source>
</evidence>
<dbReference type="InterPro" id="IPR034804">
    <property type="entry name" value="SQR/QFR_C/D"/>
</dbReference>
<evidence type="ECO:0000256" key="3">
    <source>
        <dbReference type="ARBA" id="ARBA00022692"/>
    </source>
</evidence>
<dbReference type="AlphaFoldDB" id="A0AAD2JIN2"/>
<sequence>MSLNSVNAKLRPLVQRAMKTPASRSMTVLSKESGEEYKKLNYTNRMKQTGRPVSPHVTIYTFPVTAISSITNRVTGVAMALGAAGLGTVEILGGSGTALSLMETIGSQGFLIAAPAKFAVAFPVVYHYSGALRHFAWDYKPDMLTNVDAEKSSWALIGGATVVSGIAMFL</sequence>
<dbReference type="InterPro" id="IPR014314">
    <property type="entry name" value="Succ_DH_cytb556"/>
</dbReference>
<keyword evidence="3" id="KW-0812">Transmembrane</keyword>
<dbReference type="InterPro" id="IPR000701">
    <property type="entry name" value="SuccDH_FuR_B_TM-su"/>
</dbReference>
<keyword evidence="5" id="KW-1133">Transmembrane helix</keyword>
<dbReference type="PANTHER" id="PTHR10978:SF5">
    <property type="entry name" value="SUCCINATE DEHYDROGENASE CYTOCHROME B560 SUBUNIT, MITOCHONDRIAL"/>
    <property type="match status" value="1"/>
</dbReference>
<dbReference type="GO" id="GO:0005739">
    <property type="term" value="C:mitochondrion"/>
    <property type="evidence" value="ECO:0007669"/>
    <property type="project" value="GOC"/>
</dbReference>
<evidence type="ECO:0000256" key="4">
    <source>
        <dbReference type="ARBA" id="ARBA00022723"/>
    </source>
</evidence>
<gene>
    <name evidence="8" type="ORF">CYCCA115_LOCUS14305</name>
</gene>
<dbReference type="Proteomes" id="UP001295423">
    <property type="component" value="Unassembled WGS sequence"/>
</dbReference>
<dbReference type="PANTHER" id="PTHR10978">
    <property type="entry name" value="SUCCINATE DEHYDROGENASE CYTOCHROME B560 SUBUNIT"/>
    <property type="match status" value="1"/>
</dbReference>
<keyword evidence="7" id="KW-0472">Membrane</keyword>
<proteinExistence type="predicted"/>
<keyword evidence="2" id="KW-0349">Heme</keyword>
<reference evidence="8" key="1">
    <citation type="submission" date="2023-08" db="EMBL/GenBank/DDBJ databases">
        <authorList>
            <person name="Audoor S."/>
            <person name="Bilcke G."/>
        </authorList>
    </citation>
    <scope>NUCLEOTIDE SEQUENCE</scope>
</reference>
<dbReference type="NCBIfam" id="TIGR02970">
    <property type="entry name" value="succ_dehyd_cytB"/>
    <property type="match status" value="1"/>
</dbReference>
<evidence type="ECO:0000313" key="8">
    <source>
        <dbReference type="EMBL" id="CAJ1953702.1"/>
    </source>
</evidence>
<dbReference type="GO" id="GO:0046872">
    <property type="term" value="F:metal ion binding"/>
    <property type="evidence" value="ECO:0007669"/>
    <property type="project" value="UniProtKB-KW"/>
</dbReference>
<dbReference type="CDD" id="cd03499">
    <property type="entry name" value="SQR_TypeC_SdhC"/>
    <property type="match status" value="1"/>
</dbReference>
<dbReference type="GO" id="GO:0016020">
    <property type="term" value="C:membrane"/>
    <property type="evidence" value="ECO:0007669"/>
    <property type="project" value="UniProtKB-SubCell"/>
</dbReference>
<evidence type="ECO:0000256" key="1">
    <source>
        <dbReference type="ARBA" id="ARBA00004370"/>
    </source>
</evidence>
<comment type="caution">
    <text evidence="8">The sequence shown here is derived from an EMBL/GenBank/DDBJ whole genome shotgun (WGS) entry which is preliminary data.</text>
</comment>
<dbReference type="EMBL" id="CAKOGP040001836">
    <property type="protein sequence ID" value="CAJ1953702.1"/>
    <property type="molecule type" value="Genomic_DNA"/>
</dbReference>
<dbReference type="Pfam" id="PF01127">
    <property type="entry name" value="Sdh_cyt"/>
    <property type="match status" value="1"/>
</dbReference>
<comment type="subcellular location">
    <subcellularLocation>
        <location evidence="1">Membrane</location>
    </subcellularLocation>
</comment>
<dbReference type="GO" id="GO:0006121">
    <property type="term" value="P:mitochondrial electron transport, succinate to ubiquinone"/>
    <property type="evidence" value="ECO:0007669"/>
    <property type="project" value="TreeGrafter"/>
</dbReference>
<keyword evidence="6" id="KW-0408">Iron</keyword>
<dbReference type="SUPFAM" id="SSF81343">
    <property type="entry name" value="Fumarate reductase respiratory complex transmembrane subunits"/>
    <property type="match status" value="1"/>
</dbReference>
<evidence type="ECO:0000256" key="2">
    <source>
        <dbReference type="ARBA" id="ARBA00022617"/>
    </source>
</evidence>
<evidence type="ECO:0000256" key="6">
    <source>
        <dbReference type="ARBA" id="ARBA00023004"/>
    </source>
</evidence>